<dbReference type="SMART" id="SM00088">
    <property type="entry name" value="PINT"/>
    <property type="match status" value="1"/>
</dbReference>
<accession>A0A8H7D2Q7</accession>
<sequence>MLPPQHQACAQVHATFRRCSEITRMGCSPTLLDQNLLRIVEPYSVVELEYVSECVGQGKQAVKAKLSQMILDKVFHGVLDQGRGCLLVFDDTEADTRYATAIDMLQQVGKVVVSLLGNSVWTFVASCTAFCISPIGLGLGFYSEDVQAIWADDNYARPEIIRVGLGFYSRFPEPDEADAVSDGNPWDPGPDISADSYPISCLSYGAPLRLRGGCHSDESELEDGDSDTQTELSTANLVPMVNLAHAGSFRLRSRSNSDVDDSENNAGESDEPESDSVGPSSKRKRKTAQPPRPRKPPSKGKCKASDDESDSEAAIRVTLGGKNGTKGMFVDEESYFYDAPEFWDVPSHRVAIILDVSDTPECLQGDRKLMSVT</sequence>
<dbReference type="Proteomes" id="UP000620124">
    <property type="component" value="Unassembled WGS sequence"/>
</dbReference>
<keyword evidence="4" id="KW-1185">Reference proteome</keyword>
<dbReference type="EMBL" id="JACAZI010000005">
    <property type="protein sequence ID" value="KAF7359934.1"/>
    <property type="molecule type" value="Genomic_DNA"/>
</dbReference>
<proteinExistence type="predicted"/>
<dbReference type="SUPFAM" id="SSF46785">
    <property type="entry name" value="Winged helix' DNA-binding domain"/>
    <property type="match status" value="1"/>
</dbReference>
<evidence type="ECO:0000256" key="1">
    <source>
        <dbReference type="SAM" id="MobiDB-lite"/>
    </source>
</evidence>
<name>A0A8H7D2Q7_9AGAR</name>
<dbReference type="PANTHER" id="PTHR10678">
    <property type="entry name" value="26S PROTEASOME NON-ATPASE REGULATORY SUBUNIT 11/COP9 SIGNALOSOME COMPLEX SUBUNIT 2"/>
    <property type="match status" value="1"/>
</dbReference>
<feature type="compositionally biased region" description="Basic residues" evidence="1">
    <location>
        <begin position="281"/>
        <end position="302"/>
    </location>
</feature>
<protein>
    <submittedName>
        <fullName evidence="3">PCI-domain-containing protein</fullName>
    </submittedName>
</protein>
<dbReference type="AlphaFoldDB" id="A0A8H7D2Q7"/>
<evidence type="ECO:0000313" key="4">
    <source>
        <dbReference type="Proteomes" id="UP000620124"/>
    </source>
</evidence>
<feature type="region of interest" description="Disordered" evidence="1">
    <location>
        <begin position="215"/>
        <end position="238"/>
    </location>
</feature>
<feature type="domain" description="PCI" evidence="2">
    <location>
        <begin position="26"/>
        <end position="105"/>
    </location>
</feature>
<reference evidence="3" key="1">
    <citation type="submission" date="2020-05" db="EMBL/GenBank/DDBJ databases">
        <title>Mycena genomes resolve the evolution of fungal bioluminescence.</title>
        <authorList>
            <person name="Tsai I.J."/>
        </authorList>
    </citation>
    <scope>NUCLEOTIDE SEQUENCE</scope>
    <source>
        <strain evidence="3">CCC161011</strain>
    </source>
</reference>
<feature type="compositionally biased region" description="Acidic residues" evidence="1">
    <location>
        <begin position="258"/>
        <end position="274"/>
    </location>
</feature>
<organism evidence="3 4">
    <name type="scientific">Mycena venus</name>
    <dbReference type="NCBI Taxonomy" id="2733690"/>
    <lineage>
        <taxon>Eukaryota</taxon>
        <taxon>Fungi</taxon>
        <taxon>Dikarya</taxon>
        <taxon>Basidiomycota</taxon>
        <taxon>Agaricomycotina</taxon>
        <taxon>Agaricomycetes</taxon>
        <taxon>Agaricomycetidae</taxon>
        <taxon>Agaricales</taxon>
        <taxon>Marasmiineae</taxon>
        <taxon>Mycenaceae</taxon>
        <taxon>Mycena</taxon>
    </lineage>
</organism>
<gene>
    <name evidence="3" type="ORF">MVEN_00719800</name>
</gene>
<dbReference type="InterPro" id="IPR000717">
    <property type="entry name" value="PCI_dom"/>
</dbReference>
<evidence type="ECO:0000259" key="2">
    <source>
        <dbReference type="SMART" id="SM00088"/>
    </source>
</evidence>
<dbReference type="InterPro" id="IPR036390">
    <property type="entry name" value="WH_DNA-bd_sf"/>
</dbReference>
<dbReference type="OrthoDB" id="3049166at2759"/>
<dbReference type="Gene3D" id="1.25.40.570">
    <property type="match status" value="1"/>
</dbReference>
<dbReference type="Pfam" id="PF01399">
    <property type="entry name" value="PCI"/>
    <property type="match status" value="1"/>
</dbReference>
<feature type="region of interest" description="Disordered" evidence="1">
    <location>
        <begin position="252"/>
        <end position="313"/>
    </location>
</feature>
<dbReference type="InterPro" id="IPR050871">
    <property type="entry name" value="26S_Proteasome/COP9_Components"/>
</dbReference>
<evidence type="ECO:0000313" key="3">
    <source>
        <dbReference type="EMBL" id="KAF7359934.1"/>
    </source>
</evidence>
<comment type="caution">
    <text evidence="3">The sequence shown here is derived from an EMBL/GenBank/DDBJ whole genome shotgun (WGS) entry which is preliminary data.</text>
</comment>
<feature type="compositionally biased region" description="Acidic residues" evidence="1">
    <location>
        <begin position="219"/>
        <end position="228"/>
    </location>
</feature>